<evidence type="ECO:0000313" key="1">
    <source>
        <dbReference type="EMBL" id="MCI2286010.1"/>
    </source>
</evidence>
<dbReference type="RefSeq" id="WP_242289111.1">
    <property type="nucleotide sequence ID" value="NZ_JAKKSL010000007.1"/>
</dbReference>
<sequence length="169" mass="20044">MIYAEYLNSARKHLKTCIVIKDSLNSLDITNIENDSQIRLLTLNLYYISGYIIECSIKYGIYVCIGYDRTACVRQLNTPEVAYARQINKHRYDKYEDILKSKYSGIILVDNKANIPQPVKNLYNNWDADIRYCCNDIPEKYKHSENRLHVLRFFEYAEEIFHTIQNNLR</sequence>
<organism evidence="1 2">
    <name type="scientific">Colwellia maritima</name>
    <dbReference type="NCBI Taxonomy" id="2912588"/>
    <lineage>
        <taxon>Bacteria</taxon>
        <taxon>Pseudomonadati</taxon>
        <taxon>Pseudomonadota</taxon>
        <taxon>Gammaproteobacteria</taxon>
        <taxon>Alteromonadales</taxon>
        <taxon>Colwelliaceae</taxon>
        <taxon>Colwellia</taxon>
    </lineage>
</organism>
<protein>
    <submittedName>
        <fullName evidence="1">Uncharacterized protein</fullName>
    </submittedName>
</protein>
<dbReference type="Proteomes" id="UP001139646">
    <property type="component" value="Unassembled WGS sequence"/>
</dbReference>
<accession>A0ABS9X6Z4</accession>
<name>A0ABS9X6Z4_9GAMM</name>
<gene>
    <name evidence="1" type="ORF">L3081_24610</name>
</gene>
<comment type="caution">
    <text evidence="1">The sequence shown here is derived from an EMBL/GenBank/DDBJ whole genome shotgun (WGS) entry which is preliminary data.</text>
</comment>
<keyword evidence="2" id="KW-1185">Reference proteome</keyword>
<proteinExistence type="predicted"/>
<dbReference type="EMBL" id="JAKKSL010000007">
    <property type="protein sequence ID" value="MCI2286010.1"/>
    <property type="molecule type" value="Genomic_DNA"/>
</dbReference>
<reference evidence="1" key="1">
    <citation type="submission" date="2022-01" db="EMBL/GenBank/DDBJ databases">
        <title>Colwellia maritima, isolated from seawater.</title>
        <authorList>
            <person name="Kristyanto S."/>
            <person name="Jung J."/>
            <person name="Jeon C.O."/>
        </authorList>
    </citation>
    <scope>NUCLEOTIDE SEQUENCE</scope>
    <source>
        <strain evidence="1">MSW7</strain>
    </source>
</reference>
<evidence type="ECO:0000313" key="2">
    <source>
        <dbReference type="Proteomes" id="UP001139646"/>
    </source>
</evidence>